<comment type="caution">
    <text evidence="4">The sequence shown here is derived from an EMBL/GenBank/DDBJ whole genome shotgun (WGS) entry which is preliminary data.</text>
</comment>
<dbReference type="InterPro" id="IPR050194">
    <property type="entry name" value="Glycosyltransferase_grp1"/>
</dbReference>
<protein>
    <recommendedName>
        <fullName evidence="1">D-inositol 3-phosphate glycosyltransferase</fullName>
    </recommendedName>
</protein>
<evidence type="ECO:0000259" key="3">
    <source>
        <dbReference type="Pfam" id="PF00534"/>
    </source>
</evidence>
<name>A0ABY2IAB0_9MICO</name>
<dbReference type="EMBL" id="SOFG01000017">
    <property type="protein sequence ID" value="TFB85614.1"/>
    <property type="molecule type" value="Genomic_DNA"/>
</dbReference>
<dbReference type="PANTHER" id="PTHR45947">
    <property type="entry name" value="SULFOQUINOVOSYL TRANSFERASE SQD2"/>
    <property type="match status" value="1"/>
</dbReference>
<dbReference type="Proteomes" id="UP000297608">
    <property type="component" value="Unassembled WGS sequence"/>
</dbReference>
<evidence type="ECO:0000256" key="2">
    <source>
        <dbReference type="ARBA" id="ARBA00022679"/>
    </source>
</evidence>
<dbReference type="InterPro" id="IPR001296">
    <property type="entry name" value="Glyco_trans_1"/>
</dbReference>
<dbReference type="Gene3D" id="3.40.50.2000">
    <property type="entry name" value="Glycogen Phosphorylase B"/>
    <property type="match status" value="2"/>
</dbReference>
<dbReference type="SUPFAM" id="SSF53756">
    <property type="entry name" value="UDP-Glycosyltransferase/glycogen phosphorylase"/>
    <property type="match status" value="1"/>
</dbReference>
<keyword evidence="2" id="KW-0808">Transferase</keyword>
<dbReference type="Pfam" id="PF00534">
    <property type="entry name" value="Glycos_transf_1"/>
    <property type="match status" value="1"/>
</dbReference>
<sequence>MPEIIVHEWIEAHGGAEKVLDSIASLYPLAQIKCLWNDAPYRFEQGRVSESILARTPLRRNKAMALPLMPLTWRYSGRSNAGLILCSSHLFSHHVRFSGAARSAPKIVYAYTPARYIWNPELDTRGASFGARVASVPLRKIDRARANEPRSIASISEFVRSRIQSAWDRDSQVIYPPVDVAFYTNKAQDWTPAEEGILQSLPDVYVLGASRFIPYKRLEDVILLGKAAGVPVVLAGDGPHAPILKALAERTGASVQFVVRPSAQLLRELYVRALAYVFPPVEDFGLMPVEAMAAGTPVIARAIGGASETVVHGKTGILLDEFEPVSMRNAVDNVDSLKTSDCVDRAWEFDQLVFERKMTRWVDANR</sequence>
<proteinExistence type="predicted"/>
<gene>
    <name evidence="4" type="ORF">E3O44_13590</name>
</gene>
<keyword evidence="5" id="KW-1185">Reference proteome</keyword>
<evidence type="ECO:0000313" key="5">
    <source>
        <dbReference type="Proteomes" id="UP000297608"/>
    </source>
</evidence>
<feature type="domain" description="Glycosyl transferase family 1" evidence="3">
    <location>
        <begin position="205"/>
        <end position="332"/>
    </location>
</feature>
<organism evidence="4 5">
    <name type="scientific">Cryobacterium algoricola</name>
    <dbReference type="NCBI Taxonomy" id="1259183"/>
    <lineage>
        <taxon>Bacteria</taxon>
        <taxon>Bacillati</taxon>
        <taxon>Actinomycetota</taxon>
        <taxon>Actinomycetes</taxon>
        <taxon>Micrococcales</taxon>
        <taxon>Microbacteriaceae</taxon>
        <taxon>Cryobacterium</taxon>
    </lineage>
</organism>
<dbReference type="PANTHER" id="PTHR45947:SF3">
    <property type="entry name" value="SULFOQUINOVOSYL TRANSFERASE SQD2"/>
    <property type="match status" value="1"/>
</dbReference>
<evidence type="ECO:0000313" key="4">
    <source>
        <dbReference type="EMBL" id="TFB85614.1"/>
    </source>
</evidence>
<reference evidence="4 5" key="1">
    <citation type="submission" date="2019-03" db="EMBL/GenBank/DDBJ databases">
        <title>Genomics of glacier-inhabiting Cryobacterium strains.</title>
        <authorList>
            <person name="Liu Q."/>
            <person name="Xin Y.-H."/>
        </authorList>
    </citation>
    <scope>NUCLEOTIDE SEQUENCE [LARGE SCALE GENOMIC DNA]</scope>
    <source>
        <strain evidence="4 5">MDB2-B</strain>
    </source>
</reference>
<accession>A0ABY2IAB0</accession>
<evidence type="ECO:0000256" key="1">
    <source>
        <dbReference type="ARBA" id="ARBA00021292"/>
    </source>
</evidence>